<dbReference type="GeneTree" id="ENSGT00940000158030"/>
<dbReference type="GO" id="GO:0006884">
    <property type="term" value="P:cell volume homeostasis"/>
    <property type="evidence" value="ECO:0007669"/>
    <property type="project" value="TreeGrafter"/>
</dbReference>
<feature type="domain" description="Amino acid permease/ SLC12A" evidence="20">
    <location>
        <begin position="121"/>
        <end position="626"/>
    </location>
</feature>
<keyword evidence="7 19" id="KW-0812">Transmembrane</keyword>
<evidence type="ECO:0000256" key="5">
    <source>
        <dbReference type="ARBA" id="ARBA00022538"/>
    </source>
</evidence>
<dbReference type="GO" id="GO:0055064">
    <property type="term" value="P:chloride ion homeostasis"/>
    <property type="evidence" value="ECO:0007669"/>
    <property type="project" value="TreeGrafter"/>
</dbReference>
<comment type="catalytic activity">
    <reaction evidence="17">
        <text>K(+)(out) + 2 chloride(out) + Na(+)(out) = K(+)(in) + 2 chloride(in) + Na(+)(in)</text>
        <dbReference type="Rhea" id="RHEA:72395"/>
        <dbReference type="ChEBI" id="CHEBI:17996"/>
        <dbReference type="ChEBI" id="CHEBI:29101"/>
        <dbReference type="ChEBI" id="CHEBI:29103"/>
    </reaction>
    <physiologicalReaction direction="left-to-right" evidence="17">
        <dbReference type="Rhea" id="RHEA:72396"/>
    </physiologicalReaction>
</comment>
<feature type="transmembrane region" description="Helical" evidence="19">
    <location>
        <begin position="267"/>
        <end position="288"/>
    </location>
</feature>
<keyword evidence="3" id="KW-0813">Transport</keyword>
<feature type="domain" description="SLC12A transporter C-terminal" evidence="21">
    <location>
        <begin position="635"/>
        <end position="775"/>
    </location>
</feature>
<dbReference type="GO" id="GO:0055075">
    <property type="term" value="P:potassium ion homeostasis"/>
    <property type="evidence" value="ECO:0007669"/>
    <property type="project" value="TreeGrafter"/>
</dbReference>
<feature type="transmembrane region" description="Helical" evidence="19">
    <location>
        <begin position="240"/>
        <end position="260"/>
    </location>
</feature>
<evidence type="ECO:0000256" key="6">
    <source>
        <dbReference type="ARBA" id="ARBA00022553"/>
    </source>
</evidence>
<evidence type="ECO:0000256" key="4">
    <source>
        <dbReference type="ARBA" id="ARBA00022475"/>
    </source>
</evidence>
<keyword evidence="16" id="KW-0868">Chloride</keyword>
<evidence type="ECO:0000256" key="11">
    <source>
        <dbReference type="ARBA" id="ARBA00023053"/>
    </source>
</evidence>
<dbReference type="InterPro" id="IPR013612">
    <property type="entry name" value="AA_permease_N"/>
</dbReference>
<keyword evidence="11" id="KW-0915">Sodium</keyword>
<feature type="transmembrane region" description="Helical" evidence="19">
    <location>
        <begin position="433"/>
        <end position="456"/>
    </location>
</feature>
<reference evidence="23" key="1">
    <citation type="submission" date="2025-08" db="UniProtKB">
        <authorList>
            <consortium name="Ensembl"/>
        </authorList>
    </citation>
    <scope>IDENTIFICATION</scope>
</reference>
<evidence type="ECO:0000256" key="18">
    <source>
        <dbReference type="SAM" id="MobiDB-lite"/>
    </source>
</evidence>
<dbReference type="Gene3D" id="1.20.1740.10">
    <property type="entry name" value="Amino acid/polyamine transporter I"/>
    <property type="match status" value="1"/>
</dbReference>
<dbReference type="Ensembl" id="ENSXCOT00000024942.1">
    <property type="protein sequence ID" value="ENSXCOP00000024644.1"/>
    <property type="gene ID" value="ENSXCOG00000018413.1"/>
</dbReference>
<dbReference type="GO" id="GO:1990573">
    <property type="term" value="P:potassium ion import across plasma membrane"/>
    <property type="evidence" value="ECO:0007669"/>
    <property type="project" value="TreeGrafter"/>
</dbReference>
<keyword evidence="15" id="KW-0739">Sodium transport</keyword>
<feature type="transmembrane region" description="Helical" evidence="19">
    <location>
        <begin position="353"/>
        <end position="377"/>
    </location>
</feature>
<keyword evidence="8" id="KW-0769">Symport</keyword>
<evidence type="ECO:0000259" key="20">
    <source>
        <dbReference type="Pfam" id="PF00324"/>
    </source>
</evidence>
<evidence type="ECO:0000256" key="2">
    <source>
        <dbReference type="ARBA" id="ARBA00010593"/>
    </source>
</evidence>
<feature type="transmembrane region" description="Helical" evidence="19">
    <location>
        <begin position="511"/>
        <end position="532"/>
    </location>
</feature>
<protein>
    <submittedName>
        <fullName evidence="23">Solute carrier family 12 member 1</fullName>
    </submittedName>
</protein>
<evidence type="ECO:0000259" key="21">
    <source>
        <dbReference type="Pfam" id="PF03522"/>
    </source>
</evidence>
<feature type="domain" description="SLC12A transporter C-terminal" evidence="21">
    <location>
        <begin position="793"/>
        <end position="1011"/>
    </location>
</feature>
<reference evidence="23" key="2">
    <citation type="submission" date="2025-09" db="UniProtKB">
        <authorList>
            <consortium name="Ensembl"/>
        </authorList>
    </citation>
    <scope>IDENTIFICATION</scope>
</reference>
<keyword evidence="14" id="KW-0325">Glycoprotein</keyword>
<keyword evidence="5" id="KW-0633">Potassium transport</keyword>
<evidence type="ECO:0000256" key="19">
    <source>
        <dbReference type="SAM" id="Phobius"/>
    </source>
</evidence>
<evidence type="ECO:0000313" key="23">
    <source>
        <dbReference type="Ensembl" id="ENSXCOP00000024644.1"/>
    </source>
</evidence>
<sequence length="1011" mass="111272">MERLKANGGGHVNSAFDSNLGDPPIYEETEFSNNEHRTVRPSVMSAFGHDTLDRVPNINFYRNAGSVSGHRAVRPSLQELHDVFQKVNDGEGSEGTPSDDLESAAPIDVDKGAVKFGWIRGVLVRCMLNIWGVMLFIRLSWVFGQAGWGLGIVVIALSCVVTTITGLSMSAICTNGVVRGGGAYYLISRSLGPEFGGSIGLIFAFANAVAVAMYVVGFAETVVDLLKEYADLMVDEMNDIRIIGCITVVLLLGISVAGMEWEAKAQIVLLVILLVAIVNMFVGTAIPATEDKKSKGFFGYNTKLFMENFTPDFRDGETFFSVFAIFFPAATGILAGANISGDLRDAQAAIPKGTLLAIFITGITYLGVALCVAGTVVRDATGNMTDLVTPGVPCNGSSVIACELGYNFSSCETEPCKFGLMNNFQVMTMVSGFGPLITAGTFSATLSSALASLVSAPKVFQALCKDNIYKALHFFAKGHGKNNEPIRGYVLTFVISVAFILIGDLNTIAPIISNFFLASYALINFSCFHASYAKSPGWRPAYKYYNMWLSLVGALLCCVVMFVINWWAALLTYGIEILLYIYVTVKKPNVNWGSSTQAVSFVSAVSNALSLSGVEDHVKNFRPQILVLTGSARARPALLDLAHSFTKNYGLCLSCDVLVGPRSAIMPEMNNGMEKNQMWLNKNKRKAFFAAVACDNFREGAETLLQASGLGRMKPNTLMIGFKRNWRTAETKAVQSYVGILHDAFDFEYGTVVLRMNQALDVSHLVEEEAKEQQALDNEMLPNGGKTKGLFRKSRHSSQQIAKMNEKLVEASGQFKKKQPKGTIDVWWLFDDGGLTLLLPYILTTRKKWKDCKLRIFIAGQPGRTEIDKEEMRSLLHKFRIKSSDITVIDDIHIKPRNDNIKKLEDMIEPYRLREGSKGRDQAAGIQEYPWKITDAELSSFEEKTHLQVRLNELLQEHSKSANLIVLSLPIARKGSISDFLYMAWLDILTKDLPPTLLIRGNHKSVLTFYS</sequence>
<keyword evidence="4" id="KW-1003">Cell membrane</keyword>
<dbReference type="PANTHER" id="PTHR11827:SF93">
    <property type="entry name" value="SOLUTE CARRIER FAMILY 12 MEMBER 1"/>
    <property type="match status" value="1"/>
</dbReference>
<evidence type="ECO:0000313" key="24">
    <source>
        <dbReference type="Proteomes" id="UP000261380"/>
    </source>
</evidence>
<dbReference type="InterPro" id="IPR002443">
    <property type="entry name" value="SLC12A1/SLC12A2"/>
</dbReference>
<dbReference type="GO" id="GO:0055078">
    <property type="term" value="P:sodium ion homeostasis"/>
    <property type="evidence" value="ECO:0007669"/>
    <property type="project" value="TreeGrafter"/>
</dbReference>
<feature type="region of interest" description="Disordered" evidence="18">
    <location>
        <begin position="1"/>
        <end position="34"/>
    </location>
</feature>
<evidence type="ECO:0000256" key="13">
    <source>
        <dbReference type="ARBA" id="ARBA00023136"/>
    </source>
</evidence>
<name>A0A3B5MJW9_9TELE</name>
<feature type="domain" description="Amino acid permease N-terminal" evidence="22">
    <location>
        <begin position="38"/>
        <end position="86"/>
    </location>
</feature>
<organism evidence="23 24">
    <name type="scientific">Xiphophorus couchianus</name>
    <name type="common">Monterrey platyfish</name>
    <dbReference type="NCBI Taxonomy" id="32473"/>
    <lineage>
        <taxon>Eukaryota</taxon>
        <taxon>Metazoa</taxon>
        <taxon>Chordata</taxon>
        <taxon>Craniata</taxon>
        <taxon>Vertebrata</taxon>
        <taxon>Euteleostomi</taxon>
        <taxon>Actinopterygii</taxon>
        <taxon>Neopterygii</taxon>
        <taxon>Teleostei</taxon>
        <taxon>Neoteleostei</taxon>
        <taxon>Acanthomorphata</taxon>
        <taxon>Ovalentaria</taxon>
        <taxon>Atherinomorphae</taxon>
        <taxon>Cyprinodontiformes</taxon>
        <taxon>Poeciliidae</taxon>
        <taxon>Poeciliinae</taxon>
        <taxon>Xiphophorus</taxon>
    </lineage>
</organism>
<dbReference type="InterPro" id="IPR004841">
    <property type="entry name" value="AA-permease/SLC12A_dom"/>
</dbReference>
<evidence type="ECO:0000256" key="7">
    <source>
        <dbReference type="ARBA" id="ARBA00022692"/>
    </source>
</evidence>
<dbReference type="NCBIfam" id="TIGR00930">
    <property type="entry name" value="2a30"/>
    <property type="match status" value="1"/>
</dbReference>
<evidence type="ECO:0000256" key="8">
    <source>
        <dbReference type="ARBA" id="ARBA00022847"/>
    </source>
</evidence>
<evidence type="ECO:0000256" key="1">
    <source>
        <dbReference type="ARBA" id="ARBA00004651"/>
    </source>
</evidence>
<evidence type="ECO:0000256" key="14">
    <source>
        <dbReference type="ARBA" id="ARBA00023180"/>
    </source>
</evidence>
<keyword evidence="24" id="KW-1185">Reference proteome</keyword>
<comment type="similarity">
    <text evidence="2">Belongs to the SLC12A transporter family.</text>
</comment>
<evidence type="ECO:0000256" key="9">
    <source>
        <dbReference type="ARBA" id="ARBA00022958"/>
    </source>
</evidence>
<keyword evidence="9" id="KW-0630">Potassium</keyword>
<feature type="transmembrane region" description="Helical" evidence="19">
    <location>
        <begin position="544"/>
        <end position="568"/>
    </location>
</feature>
<dbReference type="Pfam" id="PF00324">
    <property type="entry name" value="AA_permease"/>
    <property type="match status" value="1"/>
</dbReference>
<feature type="transmembrane region" description="Helical" evidence="19">
    <location>
        <begin position="486"/>
        <end position="505"/>
    </location>
</feature>
<evidence type="ECO:0000256" key="10">
    <source>
        <dbReference type="ARBA" id="ARBA00022989"/>
    </source>
</evidence>
<evidence type="ECO:0000256" key="12">
    <source>
        <dbReference type="ARBA" id="ARBA00023065"/>
    </source>
</evidence>
<dbReference type="InterPro" id="IPR004842">
    <property type="entry name" value="SLC12A_fam"/>
</dbReference>
<dbReference type="GO" id="GO:0016324">
    <property type="term" value="C:apical plasma membrane"/>
    <property type="evidence" value="ECO:0007669"/>
    <property type="project" value="TreeGrafter"/>
</dbReference>
<dbReference type="Pfam" id="PF08403">
    <property type="entry name" value="AA_permease_N"/>
    <property type="match status" value="1"/>
</dbReference>
<dbReference type="STRING" id="32473.ENSXCOP00000024644"/>
<keyword evidence="10 19" id="KW-1133">Transmembrane helix</keyword>
<dbReference type="Proteomes" id="UP000261380">
    <property type="component" value="Unplaced"/>
</dbReference>
<comment type="subcellular location">
    <subcellularLocation>
        <location evidence="1">Cell membrane</location>
        <topology evidence="1">Multi-pass membrane protein</topology>
    </subcellularLocation>
</comment>
<dbReference type="PANTHER" id="PTHR11827">
    <property type="entry name" value="SOLUTE CARRIER FAMILY 12, CATION COTRANSPORTERS"/>
    <property type="match status" value="1"/>
</dbReference>
<keyword evidence="12" id="KW-0406">Ion transport</keyword>
<evidence type="ECO:0000256" key="16">
    <source>
        <dbReference type="ARBA" id="ARBA00023214"/>
    </source>
</evidence>
<evidence type="ECO:0000256" key="3">
    <source>
        <dbReference type="ARBA" id="ARBA00022448"/>
    </source>
</evidence>
<evidence type="ECO:0000256" key="17">
    <source>
        <dbReference type="ARBA" id="ARBA00048452"/>
    </source>
</evidence>
<feature type="transmembrane region" description="Helical" evidence="19">
    <location>
        <begin position="319"/>
        <end position="341"/>
    </location>
</feature>
<dbReference type="InterPro" id="IPR018491">
    <property type="entry name" value="SLC12_C"/>
</dbReference>
<dbReference type="PRINTS" id="PR01207">
    <property type="entry name" value="NAKCLTRNSPRT"/>
</dbReference>
<feature type="transmembrane region" description="Helical" evidence="19">
    <location>
        <begin position="122"/>
        <end position="143"/>
    </location>
</feature>
<feature type="transmembrane region" description="Helical" evidence="19">
    <location>
        <begin position="149"/>
        <end position="178"/>
    </location>
</feature>
<evidence type="ECO:0000256" key="15">
    <source>
        <dbReference type="ARBA" id="ARBA00023201"/>
    </source>
</evidence>
<keyword evidence="13 19" id="KW-0472">Membrane</keyword>
<dbReference type="GO" id="GO:0008511">
    <property type="term" value="F:sodium:potassium:chloride symporter activity"/>
    <property type="evidence" value="ECO:0007669"/>
    <property type="project" value="TreeGrafter"/>
</dbReference>
<feature type="transmembrane region" description="Helical" evidence="19">
    <location>
        <begin position="199"/>
        <end position="220"/>
    </location>
</feature>
<accession>A0A3B5MJW9</accession>
<dbReference type="AlphaFoldDB" id="A0A3B5MJW9"/>
<dbReference type="Pfam" id="PF03522">
    <property type="entry name" value="SLC12"/>
    <property type="match status" value="2"/>
</dbReference>
<keyword evidence="6" id="KW-0597">Phosphoprotein</keyword>
<evidence type="ECO:0000259" key="22">
    <source>
        <dbReference type="Pfam" id="PF08403"/>
    </source>
</evidence>
<proteinExistence type="inferred from homology"/>
<dbReference type="FunFam" id="1.20.1740.10:FF:000005">
    <property type="entry name" value="Solute carrier family 12 member 1"/>
    <property type="match status" value="1"/>
</dbReference>